<evidence type="ECO:0000313" key="8">
    <source>
        <dbReference type="EMBL" id="TIC63849.1"/>
    </source>
</evidence>
<dbReference type="PANTHER" id="PTHR21068">
    <property type="entry name" value="SPARTIN"/>
    <property type="match status" value="1"/>
</dbReference>
<dbReference type="InterPro" id="IPR009686">
    <property type="entry name" value="Senescence/spartin_C"/>
</dbReference>
<dbReference type="Pfam" id="PF06911">
    <property type="entry name" value="Senescence"/>
    <property type="match status" value="1"/>
</dbReference>
<evidence type="ECO:0000313" key="5">
    <source>
        <dbReference type="EMBL" id="TIC28504.1"/>
    </source>
</evidence>
<dbReference type="EMBL" id="SPRO01000038">
    <property type="protein sequence ID" value="TIC28504.1"/>
    <property type="molecule type" value="Genomic_DNA"/>
</dbReference>
<dbReference type="EMBL" id="SPRC01000038">
    <property type="protein sequence ID" value="TIB77092.1"/>
    <property type="molecule type" value="Genomic_DNA"/>
</dbReference>
<evidence type="ECO:0000313" key="12">
    <source>
        <dbReference type="Proteomes" id="UP000309601"/>
    </source>
</evidence>
<evidence type="ECO:0000313" key="14">
    <source>
        <dbReference type="Proteomes" id="UP000310708"/>
    </source>
</evidence>
<evidence type="ECO:0000313" key="13">
    <source>
        <dbReference type="Proteomes" id="UP000310685"/>
    </source>
</evidence>
<dbReference type="Proteomes" id="UP000309601">
    <property type="component" value="Unassembled WGS sequence"/>
</dbReference>
<evidence type="ECO:0000313" key="7">
    <source>
        <dbReference type="EMBL" id="TIC63419.1"/>
    </source>
</evidence>
<feature type="region of interest" description="Disordered" evidence="1">
    <location>
        <begin position="386"/>
        <end position="412"/>
    </location>
</feature>
<feature type="domain" description="Senescence" evidence="2">
    <location>
        <begin position="204"/>
        <end position="382"/>
    </location>
</feature>
<sequence>MENNQAVILISFNGTTAYQSYDNQRVPLSTGVLDLSLVSVNSTINYDNPTEIFDTNKTSGADYWLVLSIRSEKAQPFEMALPAAIPIERISDRGYSIPSPTLPDAFIELELPEKYSHDDKESFDVILGSYASLPVTEEQNDLRGKLCLVDTQDGHVLGSLDAAGTAVEDSSLTEKGNEKQPVVVDLPEQPQDHLKVTAAKDPSLMIRSSNYVSQAIIGGGNLLGKGLAAGSSTFVARTKAGDKPLVFSENQRKNAARVHNVTGQVANVSAKTAGMIADSARGVGAYITGKGKKDDERNADKKPGFLNRAFMAADNVFTSVEQAGKTLINDTSMATSVMVAHKYGQDAGQAVRGVGDSVHNAALVYIDVRGISRRALIKSAGKGALFGNKQSGSSSPSLNASPTPPPALPPKK</sequence>
<evidence type="ECO:0000313" key="4">
    <source>
        <dbReference type="EMBL" id="TIB97971.1"/>
    </source>
</evidence>
<dbReference type="AlphaFoldDB" id="A0A4T0TF11"/>
<evidence type="ECO:0000313" key="11">
    <source>
        <dbReference type="Proteomes" id="UP000307169"/>
    </source>
</evidence>
<dbReference type="Proteomes" id="UP000310685">
    <property type="component" value="Unassembled WGS sequence"/>
</dbReference>
<name>A0A4T0TF11_9BASI</name>
<evidence type="ECO:0000313" key="9">
    <source>
        <dbReference type="Proteomes" id="UP000305362"/>
    </source>
</evidence>
<dbReference type="OrthoDB" id="20821at2759"/>
<organism evidence="8 14">
    <name type="scientific">Wallemia mellicola</name>
    <dbReference type="NCBI Taxonomy" id="1708541"/>
    <lineage>
        <taxon>Eukaryota</taxon>
        <taxon>Fungi</taxon>
        <taxon>Dikarya</taxon>
        <taxon>Basidiomycota</taxon>
        <taxon>Wallemiomycotina</taxon>
        <taxon>Wallemiomycetes</taxon>
        <taxon>Wallemiales</taxon>
        <taxon>Wallemiaceae</taxon>
        <taxon>Wallemia</taxon>
    </lineage>
</organism>
<dbReference type="Proteomes" id="UP000305362">
    <property type="component" value="Unassembled WGS sequence"/>
</dbReference>
<dbReference type="PANTHER" id="PTHR21068:SF43">
    <property type="entry name" value="SPARTIN"/>
    <property type="match status" value="1"/>
</dbReference>
<dbReference type="InterPro" id="IPR045036">
    <property type="entry name" value="Spartin-like"/>
</dbReference>
<dbReference type="EMBL" id="SPRH01000042">
    <property type="protein sequence ID" value="TIB97971.1"/>
    <property type="molecule type" value="Genomic_DNA"/>
</dbReference>
<protein>
    <recommendedName>
        <fullName evidence="2">Senescence domain-containing protein</fullName>
    </recommendedName>
</protein>
<accession>A0A4T0TF11</accession>
<dbReference type="Proteomes" id="UP000310708">
    <property type="component" value="Unassembled WGS sequence"/>
</dbReference>
<comment type="caution">
    <text evidence="8">The sequence shown here is derived from an EMBL/GenBank/DDBJ whole genome shotgun (WGS) entry which is preliminary data.</text>
</comment>
<dbReference type="EMBL" id="SPRX01000041">
    <property type="protein sequence ID" value="TIC63849.1"/>
    <property type="molecule type" value="Genomic_DNA"/>
</dbReference>
<evidence type="ECO:0000313" key="3">
    <source>
        <dbReference type="EMBL" id="TIB77092.1"/>
    </source>
</evidence>
<evidence type="ECO:0000313" key="10">
    <source>
        <dbReference type="Proteomes" id="UP000305647"/>
    </source>
</evidence>
<dbReference type="EMBL" id="SPRV01000035">
    <property type="protein sequence ID" value="TIC60840.1"/>
    <property type="molecule type" value="Genomic_DNA"/>
</dbReference>
<proteinExistence type="predicted"/>
<dbReference type="GO" id="GO:0005886">
    <property type="term" value="C:plasma membrane"/>
    <property type="evidence" value="ECO:0007669"/>
    <property type="project" value="TreeGrafter"/>
</dbReference>
<feature type="compositionally biased region" description="Low complexity" evidence="1">
    <location>
        <begin position="391"/>
        <end position="401"/>
    </location>
</feature>
<reference evidence="9 10" key="1">
    <citation type="submission" date="2019-03" db="EMBL/GenBank/DDBJ databases">
        <title>Sequencing 25 genomes of Wallemia mellicola.</title>
        <authorList>
            <person name="Gostincar C."/>
        </authorList>
    </citation>
    <scope>NUCLEOTIDE SEQUENCE [LARGE SCALE GENOMIC DNA]</scope>
    <source>
        <strain evidence="4 11">EXF-1262</strain>
        <strain evidence="7 12">EXF-1274</strain>
        <strain evidence="6 9">EXF-1277</strain>
        <strain evidence="3 13">EXF-6152</strain>
        <strain evidence="8 14">EXF-757</strain>
        <strain evidence="5 10">EXF-8738</strain>
    </source>
</reference>
<feature type="compositionally biased region" description="Pro residues" evidence="1">
    <location>
        <begin position="402"/>
        <end position="412"/>
    </location>
</feature>
<dbReference type="EMBL" id="SPRW01000036">
    <property type="protein sequence ID" value="TIC63419.1"/>
    <property type="molecule type" value="Genomic_DNA"/>
</dbReference>
<evidence type="ECO:0000313" key="6">
    <source>
        <dbReference type="EMBL" id="TIC60840.1"/>
    </source>
</evidence>
<dbReference type="Proteomes" id="UP000305647">
    <property type="component" value="Unassembled WGS sequence"/>
</dbReference>
<dbReference type="Proteomes" id="UP000307169">
    <property type="component" value="Unassembled WGS sequence"/>
</dbReference>
<dbReference type="OMA" id="ERRDWMI"/>
<gene>
    <name evidence="8" type="ORF">E3Q01_03104</name>
    <name evidence="7" type="ORF">E3Q02_03033</name>
    <name evidence="6" type="ORF">E3Q03_02982</name>
    <name evidence="5" type="ORF">E3Q10_03117</name>
    <name evidence="4" type="ORF">E3Q17_03180</name>
    <name evidence="3" type="ORF">E3Q22_03246</name>
</gene>
<evidence type="ECO:0000259" key="2">
    <source>
        <dbReference type="Pfam" id="PF06911"/>
    </source>
</evidence>
<evidence type="ECO:0000256" key="1">
    <source>
        <dbReference type="SAM" id="MobiDB-lite"/>
    </source>
</evidence>
<dbReference type="GO" id="GO:0051301">
    <property type="term" value="P:cell division"/>
    <property type="evidence" value="ECO:0007669"/>
    <property type="project" value="TreeGrafter"/>
</dbReference>